<organism evidence="2 4">
    <name type="scientific">Halarcobacter bivalviorum</name>
    <dbReference type="NCBI Taxonomy" id="663364"/>
    <lineage>
        <taxon>Bacteria</taxon>
        <taxon>Pseudomonadati</taxon>
        <taxon>Campylobacterota</taxon>
        <taxon>Epsilonproteobacteria</taxon>
        <taxon>Campylobacterales</taxon>
        <taxon>Arcobacteraceae</taxon>
        <taxon>Halarcobacter</taxon>
    </lineage>
</organism>
<reference evidence="2 4" key="1">
    <citation type="submission" date="2017-10" db="EMBL/GenBank/DDBJ databases">
        <title>Genomics of the genus Arcobacter.</title>
        <authorList>
            <person name="Perez-Cataluna A."/>
            <person name="Figueras M.J."/>
        </authorList>
    </citation>
    <scope>NUCLEOTIDE SEQUENCE [LARGE SCALE GENOMIC DNA]</scope>
    <source>
        <strain evidence="2 4">CECT 7835</strain>
    </source>
</reference>
<dbReference type="EMBL" id="CP031217">
    <property type="protein sequence ID" value="AXH13346.1"/>
    <property type="molecule type" value="Genomic_DNA"/>
</dbReference>
<dbReference type="Proteomes" id="UP000253850">
    <property type="component" value="Chromosome"/>
</dbReference>
<reference evidence="1 3" key="2">
    <citation type="submission" date="2018-07" db="EMBL/GenBank/DDBJ databases">
        <title>Complete genome of the Arcobacter bivalviorum type strain LMG 26154.</title>
        <authorList>
            <person name="Miller W.G."/>
            <person name="Yee E."/>
            <person name="Bono J.L."/>
        </authorList>
    </citation>
    <scope>NUCLEOTIDE SEQUENCE [LARGE SCALE GENOMIC DNA]</scope>
    <source>
        <strain evidence="1 3">LMG 26154</strain>
    </source>
</reference>
<keyword evidence="4" id="KW-1185">Reference proteome</keyword>
<gene>
    <name evidence="1" type="ORF">ABIV_2372</name>
    <name evidence="2" type="ORF">CRV05_06640</name>
</gene>
<dbReference type="KEGG" id="hbv:ABIV_2372"/>
<accession>A0AAX2A9N9</accession>
<evidence type="ECO:0000313" key="4">
    <source>
        <dbReference type="Proteomes" id="UP000289193"/>
    </source>
</evidence>
<protein>
    <submittedName>
        <fullName evidence="2">Uncharacterized protein</fullName>
    </submittedName>
</protein>
<name>A0AAX2A9N9_9BACT</name>
<proteinExistence type="predicted"/>
<sequence length="87" mass="10668">MERRDRSLTALNELIYIDSLDSYERADALVNWYNKYLSNEDISNFDLELSDLQQLQELFYKNINFLKEHKEQTRKDMIENRKVRKFT</sequence>
<evidence type="ECO:0000313" key="2">
    <source>
        <dbReference type="EMBL" id="RXK10048.1"/>
    </source>
</evidence>
<evidence type="ECO:0000313" key="3">
    <source>
        <dbReference type="Proteomes" id="UP000253850"/>
    </source>
</evidence>
<dbReference type="EMBL" id="PDKM01000003">
    <property type="protein sequence ID" value="RXK10048.1"/>
    <property type="molecule type" value="Genomic_DNA"/>
</dbReference>
<dbReference type="Proteomes" id="UP000289193">
    <property type="component" value="Unassembled WGS sequence"/>
</dbReference>
<evidence type="ECO:0000313" key="1">
    <source>
        <dbReference type="EMBL" id="AXH13346.1"/>
    </source>
</evidence>
<dbReference type="AlphaFoldDB" id="A0AAX2A9N9"/>
<dbReference type="RefSeq" id="WP_114840134.1">
    <property type="nucleotide sequence ID" value="NZ_CP031217.1"/>
</dbReference>